<organism evidence="4 5">
    <name type="scientific">Passalora fulva</name>
    <name type="common">Tomato leaf mold</name>
    <name type="synonym">Cladosporium fulvum</name>
    <dbReference type="NCBI Taxonomy" id="5499"/>
    <lineage>
        <taxon>Eukaryota</taxon>
        <taxon>Fungi</taxon>
        <taxon>Dikarya</taxon>
        <taxon>Ascomycota</taxon>
        <taxon>Pezizomycotina</taxon>
        <taxon>Dothideomycetes</taxon>
        <taxon>Dothideomycetidae</taxon>
        <taxon>Mycosphaerellales</taxon>
        <taxon>Mycosphaerellaceae</taxon>
        <taxon>Fulvia</taxon>
    </lineage>
</organism>
<dbReference type="InterPro" id="IPR036188">
    <property type="entry name" value="FAD/NAD-bd_sf"/>
</dbReference>
<accession>A0A9Q8L4Y6</accession>
<dbReference type="InterPro" id="IPR050493">
    <property type="entry name" value="FAD-dep_Monooxygenase_BioMet"/>
</dbReference>
<evidence type="ECO:0000256" key="3">
    <source>
        <dbReference type="ARBA" id="ARBA00023033"/>
    </source>
</evidence>
<keyword evidence="2" id="KW-0560">Oxidoreductase</keyword>
<dbReference type="AlphaFoldDB" id="A0A9Q8L4Y6"/>
<evidence type="ECO:0000313" key="4">
    <source>
        <dbReference type="EMBL" id="UJO10872.1"/>
    </source>
</evidence>
<name>A0A9Q8L4Y6_PASFU</name>
<evidence type="ECO:0000256" key="2">
    <source>
        <dbReference type="ARBA" id="ARBA00023002"/>
    </source>
</evidence>
<dbReference type="GeneID" id="71981753"/>
<protein>
    <submittedName>
        <fullName evidence="4">FAD-dependent monooxygenase OpS4</fullName>
    </submittedName>
</protein>
<dbReference type="RefSeq" id="XP_047755238.1">
    <property type="nucleotide sequence ID" value="XM_047901023.1"/>
</dbReference>
<dbReference type="Gene3D" id="3.50.50.60">
    <property type="entry name" value="FAD/NAD(P)-binding domain"/>
    <property type="match status" value="1"/>
</dbReference>
<dbReference type="GO" id="GO:0004497">
    <property type="term" value="F:monooxygenase activity"/>
    <property type="evidence" value="ECO:0007669"/>
    <property type="project" value="UniProtKB-KW"/>
</dbReference>
<dbReference type="OrthoDB" id="16820at2759"/>
<evidence type="ECO:0000313" key="5">
    <source>
        <dbReference type="Proteomes" id="UP000756132"/>
    </source>
</evidence>
<evidence type="ECO:0000256" key="1">
    <source>
        <dbReference type="ARBA" id="ARBA00007992"/>
    </source>
</evidence>
<reference evidence="4" key="1">
    <citation type="submission" date="2021-12" db="EMBL/GenBank/DDBJ databases">
        <authorList>
            <person name="Zaccaron A."/>
            <person name="Stergiopoulos I."/>
        </authorList>
    </citation>
    <scope>NUCLEOTIDE SEQUENCE</scope>
    <source>
        <strain evidence="4">Race5_Kim</strain>
    </source>
</reference>
<keyword evidence="3 4" id="KW-0503">Monooxygenase</keyword>
<dbReference type="PANTHER" id="PTHR13789">
    <property type="entry name" value="MONOOXYGENASE"/>
    <property type="match status" value="1"/>
</dbReference>
<dbReference type="Proteomes" id="UP000756132">
    <property type="component" value="Chromosome 1"/>
</dbReference>
<gene>
    <name evidence="4" type="ORF">CLAFUR5_01875</name>
</gene>
<keyword evidence="5" id="KW-1185">Reference proteome</keyword>
<sequence>MTPNVARLLIKYGIDKVIGDDLVQFSELNLRRKDGSKVGHTGIKDVEEVTGFPWWLVHRHHLHNGLVVVARKEKVNLITDSRVAKLESKQDGRVEVVTEKGTRHMFGLLIESDGVQSIVRKTLFPDVKPRPPTTNSAYRAMVPYEEVRKDPLTRELVEDDSGRLKKTMEVWMAPLGYIISYPISNAKDFNMVLSHFHDPPVDKVCEVSIDEVKEQYKEYDPRIKRMVEKICPPISRWPLLLTGPLPSWSNAEKNIVLIGDAAHSM</sequence>
<dbReference type="SUPFAM" id="SSF54373">
    <property type="entry name" value="FAD-linked reductases, C-terminal domain"/>
    <property type="match status" value="1"/>
</dbReference>
<reference evidence="4" key="2">
    <citation type="journal article" date="2022" name="Microb. Genom.">
        <title>A chromosome-scale genome assembly of the tomato pathogen Cladosporium fulvum reveals a compartmentalized genome architecture and the presence of a dispensable chromosome.</title>
        <authorList>
            <person name="Zaccaron A.Z."/>
            <person name="Chen L.H."/>
            <person name="Samaras A."/>
            <person name="Stergiopoulos I."/>
        </authorList>
    </citation>
    <scope>NUCLEOTIDE SEQUENCE</scope>
    <source>
        <strain evidence="4">Race5_Kim</strain>
    </source>
</reference>
<comment type="similarity">
    <text evidence="1">Belongs to the paxM FAD-dependent monooxygenase family.</text>
</comment>
<dbReference type="EMBL" id="CP090163">
    <property type="protein sequence ID" value="UJO10872.1"/>
    <property type="molecule type" value="Genomic_DNA"/>
</dbReference>
<dbReference type="SUPFAM" id="SSF51905">
    <property type="entry name" value="FAD/NAD(P)-binding domain"/>
    <property type="match status" value="1"/>
</dbReference>
<proteinExistence type="inferred from homology"/>
<dbReference type="PANTHER" id="PTHR13789:SF147">
    <property type="entry name" value="PUTATIVE (AFU_ORTHOLOGUE AFUA_2G01950)-RELATED"/>
    <property type="match status" value="1"/>
</dbReference>
<dbReference type="KEGG" id="ffu:CLAFUR5_01875"/>